<proteinExistence type="predicted"/>
<name>A0ABP7LF40_9SPHN</name>
<dbReference type="RefSeq" id="WP_344699362.1">
    <property type="nucleotide sequence ID" value="NZ_BAABBM010000001.1"/>
</dbReference>
<feature type="signal peptide" evidence="1">
    <location>
        <begin position="1"/>
        <end position="27"/>
    </location>
</feature>
<dbReference type="InterPro" id="IPR013783">
    <property type="entry name" value="Ig-like_fold"/>
</dbReference>
<accession>A0ABP7LF40</accession>
<dbReference type="Proteomes" id="UP001500827">
    <property type="component" value="Unassembled WGS sequence"/>
</dbReference>
<dbReference type="EMBL" id="BAABBM010000001">
    <property type="protein sequence ID" value="GAA3899650.1"/>
    <property type="molecule type" value="Genomic_DNA"/>
</dbReference>
<dbReference type="SUPFAM" id="SSF49478">
    <property type="entry name" value="Cna protein B-type domain"/>
    <property type="match status" value="1"/>
</dbReference>
<sequence>MLGRGKWLRKAAVLVAMCAGAAVGASAPPPSTAASWKAEPDEQFLLDVNIRQLRLGDGVRAYNTPEGTCVVLGDFLTALDVPMRIDLGAKKASGWAFTEANRISVDLASGQASYGAKKEAIAPGTVREVPEGWCVQTQALTRWFGIGVKPMTAGAVLMLDSPAKLPVELAMERQQRAAHLKPASFDLSSLPHVRVPYRMWRSPALDFVVSAGATYRASDGIRVDRQSSIIAAGEIARLSYEAQLSTTQAGKPNMVRLRAYRSDPDGNLLGPLHATHFGFGDVAGFDTGLTGSLAAGRGGVITNRPLAARVAFDRTRFEGDLPSGWEAEIYRNGELLAFAKPDASQRYVFDNVQLIYGENDIEIRLYGPQGQIRARHESVNVGQDNVPAGKTWYWAGFNQPGKDLFTLEKPPDTSTLPKGQAAVSVEHGINERTSVGVLARAMLLGDEHVTFVEGDVRRSIGPALVELGAARESGGGFAAHAQILGKFGSVAVSAEAVVANDFHLRGGDRQSVREGRISIDTPLRIGRTMLPAHAEVRMTSKPDGGSQLEVAARLSANIDRFNLSTDVRYTKQRLAGGLSPGGELNFGFIGTGRVGDVRLRAGGSFDVTPSARFRSAELSAYWSASENIDWQGDLVYDADAHRGRARISHIRRMNSFALALTGEGATDGSIALGVNLNFSLDPAHGLSLSRRPLAQAGAVRATVYRDLNDNGVRDSSEPLEKGAVITTGSVLSEKPTDAKGAVTIGGLTAYQPIAVGLDQTSLADPMLVPKKALQVVVPRPGVPADVQIGLVGGGDIEGALVKSGGLGFEGLDLELVDSAGKVVGTARTDYDGFFLFERVAYGRYAIRISKDSAAAAKISTDVGLTVQVSADKPVVRLGSVQVRPVAILASTAATP</sequence>
<evidence type="ECO:0000256" key="1">
    <source>
        <dbReference type="SAM" id="SignalP"/>
    </source>
</evidence>
<feature type="chain" id="PRO_5045156606" description="Carboxypeptidase regulatory-like domain-containing protein" evidence="1">
    <location>
        <begin position="28"/>
        <end position="895"/>
    </location>
</feature>
<reference evidence="3" key="1">
    <citation type="journal article" date="2019" name="Int. J. Syst. Evol. Microbiol.">
        <title>The Global Catalogue of Microorganisms (GCM) 10K type strain sequencing project: providing services to taxonomists for standard genome sequencing and annotation.</title>
        <authorList>
            <consortium name="The Broad Institute Genomics Platform"/>
            <consortium name="The Broad Institute Genome Sequencing Center for Infectious Disease"/>
            <person name="Wu L."/>
            <person name="Ma J."/>
        </authorList>
    </citation>
    <scope>NUCLEOTIDE SEQUENCE [LARGE SCALE GENOMIC DNA]</scope>
    <source>
        <strain evidence="3">JCM 17543</strain>
    </source>
</reference>
<evidence type="ECO:0000313" key="2">
    <source>
        <dbReference type="EMBL" id="GAA3899650.1"/>
    </source>
</evidence>
<evidence type="ECO:0000313" key="3">
    <source>
        <dbReference type="Proteomes" id="UP001500827"/>
    </source>
</evidence>
<evidence type="ECO:0008006" key="4">
    <source>
        <dbReference type="Google" id="ProtNLM"/>
    </source>
</evidence>
<protein>
    <recommendedName>
        <fullName evidence="4">Carboxypeptidase regulatory-like domain-containing protein</fullName>
    </recommendedName>
</protein>
<keyword evidence="1" id="KW-0732">Signal</keyword>
<organism evidence="2 3">
    <name type="scientific">Sphingomonas limnosediminicola</name>
    <dbReference type="NCBI Taxonomy" id="940133"/>
    <lineage>
        <taxon>Bacteria</taxon>
        <taxon>Pseudomonadati</taxon>
        <taxon>Pseudomonadota</taxon>
        <taxon>Alphaproteobacteria</taxon>
        <taxon>Sphingomonadales</taxon>
        <taxon>Sphingomonadaceae</taxon>
        <taxon>Sphingomonas</taxon>
    </lineage>
</organism>
<dbReference type="Gene3D" id="2.60.40.10">
    <property type="entry name" value="Immunoglobulins"/>
    <property type="match status" value="1"/>
</dbReference>
<gene>
    <name evidence="2" type="ORF">GCM10022276_18120</name>
</gene>
<comment type="caution">
    <text evidence="2">The sequence shown here is derived from an EMBL/GenBank/DDBJ whole genome shotgun (WGS) entry which is preliminary data.</text>
</comment>
<keyword evidence="3" id="KW-1185">Reference proteome</keyword>